<feature type="non-terminal residue" evidence="1">
    <location>
        <position position="90"/>
    </location>
</feature>
<dbReference type="EMBL" id="UINC01176588">
    <property type="protein sequence ID" value="SVD83783.1"/>
    <property type="molecule type" value="Genomic_DNA"/>
</dbReference>
<organism evidence="1">
    <name type="scientific">marine metagenome</name>
    <dbReference type="NCBI Taxonomy" id="408172"/>
    <lineage>
        <taxon>unclassified sequences</taxon>
        <taxon>metagenomes</taxon>
        <taxon>ecological metagenomes</taxon>
    </lineage>
</organism>
<dbReference type="NCBIfam" id="TIGR00741">
    <property type="entry name" value="yfiA"/>
    <property type="match status" value="1"/>
</dbReference>
<dbReference type="Pfam" id="PF02482">
    <property type="entry name" value="Ribosomal_S30AE"/>
    <property type="match status" value="1"/>
</dbReference>
<dbReference type="InterPro" id="IPR003489">
    <property type="entry name" value="RHF/RaiA"/>
</dbReference>
<dbReference type="AlphaFoldDB" id="A0A382YKJ6"/>
<name>A0A382YKJ6_9ZZZZ</name>
<proteinExistence type="predicted"/>
<sequence>MKQHDVIVSGLHMDLTPAIKTIIHEKVEKLFKHEEKIISLQIGLECCTRHNTQKERYLAKGHIDMRRKPIVASAISDDLYKSIDDLVQKL</sequence>
<dbReference type="SUPFAM" id="SSF69754">
    <property type="entry name" value="Ribosome binding protein Y (YfiA homologue)"/>
    <property type="match status" value="1"/>
</dbReference>
<evidence type="ECO:0000313" key="1">
    <source>
        <dbReference type="EMBL" id="SVD83783.1"/>
    </source>
</evidence>
<dbReference type="Gene3D" id="3.30.160.100">
    <property type="entry name" value="Ribosome hibernation promotion factor-like"/>
    <property type="match status" value="1"/>
</dbReference>
<protein>
    <recommendedName>
        <fullName evidence="2">Ribosomal subunit interface protein</fullName>
    </recommendedName>
</protein>
<reference evidence="1" key="1">
    <citation type="submission" date="2018-05" db="EMBL/GenBank/DDBJ databases">
        <authorList>
            <person name="Lanie J.A."/>
            <person name="Ng W.-L."/>
            <person name="Kazmierczak K.M."/>
            <person name="Andrzejewski T.M."/>
            <person name="Davidsen T.M."/>
            <person name="Wayne K.J."/>
            <person name="Tettelin H."/>
            <person name="Glass J.I."/>
            <person name="Rusch D."/>
            <person name="Podicherti R."/>
            <person name="Tsui H.-C.T."/>
            <person name="Winkler M.E."/>
        </authorList>
    </citation>
    <scope>NUCLEOTIDE SEQUENCE</scope>
</reference>
<evidence type="ECO:0008006" key="2">
    <source>
        <dbReference type="Google" id="ProtNLM"/>
    </source>
</evidence>
<accession>A0A382YKJ6</accession>
<gene>
    <name evidence="1" type="ORF">METZ01_LOCUS436637</name>
</gene>
<dbReference type="CDD" id="cd00552">
    <property type="entry name" value="RaiA"/>
    <property type="match status" value="1"/>
</dbReference>
<dbReference type="InterPro" id="IPR036567">
    <property type="entry name" value="RHF-like"/>
</dbReference>